<dbReference type="Proteomes" id="UP000712600">
    <property type="component" value="Unassembled WGS sequence"/>
</dbReference>
<sequence>MNSFIDKNVDHTDLLETIASPLHEKRRRSFCKFMPCLPRLALLFRVDGSFVNKLERKTDMQFKLPMSRRKETRTNKVPNSICMQVTLKRSGPPERRGAGRSRRASLEWRRDVGEAVVRRVGF</sequence>
<comment type="caution">
    <text evidence="1">The sequence shown here is derived from an EMBL/GenBank/DDBJ whole genome shotgun (WGS) entry which is preliminary data.</text>
</comment>
<organism evidence="1 2">
    <name type="scientific">Brassica cretica</name>
    <name type="common">Mustard</name>
    <dbReference type="NCBI Taxonomy" id="69181"/>
    <lineage>
        <taxon>Eukaryota</taxon>
        <taxon>Viridiplantae</taxon>
        <taxon>Streptophyta</taxon>
        <taxon>Embryophyta</taxon>
        <taxon>Tracheophyta</taxon>
        <taxon>Spermatophyta</taxon>
        <taxon>Magnoliopsida</taxon>
        <taxon>eudicotyledons</taxon>
        <taxon>Gunneridae</taxon>
        <taxon>Pentapetalae</taxon>
        <taxon>rosids</taxon>
        <taxon>malvids</taxon>
        <taxon>Brassicales</taxon>
        <taxon>Brassicaceae</taxon>
        <taxon>Brassiceae</taxon>
        <taxon>Brassica</taxon>
    </lineage>
</organism>
<reference evidence="1" key="1">
    <citation type="submission" date="2019-12" db="EMBL/GenBank/DDBJ databases">
        <title>Genome sequencing and annotation of Brassica cretica.</title>
        <authorList>
            <person name="Studholme D.J."/>
            <person name="Sarris P."/>
        </authorList>
    </citation>
    <scope>NUCLEOTIDE SEQUENCE</scope>
    <source>
        <strain evidence="1">PFS-109/04</strain>
        <tissue evidence="1">Leaf</tissue>
    </source>
</reference>
<gene>
    <name evidence="1" type="ORF">F2Q69_00004985</name>
</gene>
<protein>
    <submittedName>
        <fullName evidence="1">Uncharacterized protein</fullName>
    </submittedName>
</protein>
<dbReference type="AlphaFoldDB" id="A0A8S9P814"/>
<proteinExistence type="predicted"/>
<evidence type="ECO:0000313" key="2">
    <source>
        <dbReference type="Proteomes" id="UP000712600"/>
    </source>
</evidence>
<evidence type="ECO:0000313" key="1">
    <source>
        <dbReference type="EMBL" id="KAF3511400.1"/>
    </source>
</evidence>
<name>A0A8S9P814_BRACR</name>
<accession>A0A8S9P814</accession>
<dbReference type="EMBL" id="QGKX02001521">
    <property type="protein sequence ID" value="KAF3511400.1"/>
    <property type="molecule type" value="Genomic_DNA"/>
</dbReference>